<proteinExistence type="predicted"/>
<reference evidence="3" key="1">
    <citation type="journal article" date="2011" name="PLoS Genet.">
        <title>Parallel evolution of a type IV secretion system in radiating lineages of the host-restricted bacterial pathogen Bartonella.</title>
        <authorList>
            <person name="Engel P."/>
            <person name="Salzburger W."/>
            <person name="Liesch M."/>
            <person name="Chang C.C."/>
            <person name="Maruyama S."/>
            <person name="Lanz C."/>
            <person name="Calteau A."/>
            <person name="Lajus A."/>
            <person name="Medigue C."/>
            <person name="Schuster S.C."/>
            <person name="Dehio C."/>
        </authorList>
    </citation>
    <scope>NUCLEOTIDE SEQUENCE</scope>
    <source>
        <strain evidence="3">R1</strain>
    </source>
</reference>
<feature type="compositionally biased region" description="Low complexity" evidence="1">
    <location>
        <begin position="57"/>
        <end position="81"/>
    </location>
</feature>
<feature type="compositionally biased region" description="Pro residues" evidence="1">
    <location>
        <begin position="10"/>
        <end position="19"/>
    </location>
</feature>
<gene>
    <name evidence="3" type="ORF">BARSC_190181</name>
    <name evidence="2" type="ORF">BscR1v2_014010</name>
</gene>
<reference evidence="2" key="3">
    <citation type="submission" date="2017-02" db="EMBL/GenBank/DDBJ databases">
        <title>Evolutionary dynamics of pathoadaptation revealed by three independent acquisitions of the VirB/D4 type IV secretion system in Bartonella.</title>
        <authorList>
            <person name="Harms A."/>
            <person name="Segers F.H.I.D."/>
            <person name="Quebatte M."/>
            <person name="Mistl C."/>
            <person name="Manfredi P."/>
            <person name="Koerner J."/>
            <person name="Chomel B."/>
            <person name="Kosoy M."/>
            <person name="Maruyama S."/>
            <person name="Engel P."/>
            <person name="Dehio C."/>
        </authorList>
    </citation>
    <scope>NUCLEOTIDE SEQUENCE [LARGE SCALE GENOMIC DNA]</scope>
    <source>
        <strain evidence="2">R1</strain>
    </source>
</reference>
<evidence type="ECO:0000256" key="1">
    <source>
        <dbReference type="SAM" id="MobiDB-lite"/>
    </source>
</evidence>
<accession>E6Z1C0</accession>
<dbReference type="EMBL" id="CP019789">
    <property type="protein sequence ID" value="AQX31309.1"/>
    <property type="molecule type" value="Genomic_DNA"/>
</dbReference>
<feature type="region of interest" description="Disordered" evidence="1">
    <location>
        <begin position="185"/>
        <end position="354"/>
    </location>
</feature>
<evidence type="ECO:0000313" key="4">
    <source>
        <dbReference type="Proteomes" id="UP000190811"/>
    </source>
</evidence>
<feature type="compositionally biased region" description="Low complexity" evidence="1">
    <location>
        <begin position="194"/>
        <end position="209"/>
    </location>
</feature>
<feature type="compositionally biased region" description="Polar residues" evidence="1">
    <location>
        <begin position="317"/>
        <end position="354"/>
    </location>
</feature>
<dbReference type="AlphaFoldDB" id="E6Z1C0"/>
<feature type="region of interest" description="Disordered" evidence="1">
    <location>
        <begin position="1"/>
        <end position="85"/>
    </location>
</feature>
<feature type="compositionally biased region" description="Polar residues" evidence="1">
    <location>
        <begin position="36"/>
        <end position="56"/>
    </location>
</feature>
<feature type="compositionally biased region" description="Low complexity" evidence="1">
    <location>
        <begin position="298"/>
        <end position="311"/>
    </location>
</feature>
<evidence type="ECO:0000313" key="3">
    <source>
        <dbReference type="EMBL" id="CBI82908.1"/>
    </source>
</evidence>
<evidence type="ECO:0000313" key="2">
    <source>
        <dbReference type="EMBL" id="AQX31309.1"/>
    </source>
</evidence>
<feature type="compositionally biased region" description="Polar residues" evidence="1">
    <location>
        <begin position="211"/>
        <end position="255"/>
    </location>
</feature>
<protein>
    <submittedName>
        <fullName evidence="3">Uncharacterized protein</fullName>
    </submittedName>
</protein>
<dbReference type="EMBL" id="FN645524">
    <property type="protein sequence ID" value="CBI82908.1"/>
    <property type="molecule type" value="Genomic_DNA"/>
</dbReference>
<sequence>MPPALSHSHFPPPQAPPRIIPLSNLPLKPKPPASPQHSPTLTATTPHKDSTLLSQHSLHPTVPPLLTLSTTPNPSSSTDPPLADPLLIQKPFLQPAPALSLSHINLPSNLPLKSKPPASPQHSFLHTGVTHPLYRAHPSSQLCPQLSPTPIIPRKHSKLLSQILSSPYSASFSHIVHHPQLLFIHKPSPRRSPSHPQTLPTTRPSTLPLDQPSQTKAPDSPQYSPHTDTTTPLLIHRSSLQPFPQHFPTRTTTASHKTHPFLPHPQLSLAPSSNTLPQYNEPNPHHPAFTAHHSPSHPQTLPTTRPSTLPLAHQSAFKPTSQIKAPSIPQHSPTLTATTPYKRSTLLPQTLPSP</sequence>
<reference evidence="4" key="2">
    <citation type="journal article" date="2017" name="Genome Biol. Evol.">
        <title>Evolutionary Dynamics of Pathoadaptation Revealed by Three Independent Acquisitions of the VirB/D4 Type IV Secretion System in Bartonella.</title>
        <authorList>
            <person name="Harms A."/>
            <person name="Segers F.H."/>
            <person name="Quebatte M."/>
            <person name="Mistl C."/>
            <person name="Manfredi P."/>
            <person name="Korner J."/>
            <person name="Chomel B.B."/>
            <person name="Kosoy M."/>
            <person name="Maruyama S."/>
            <person name="Engel P."/>
            <person name="Dehio C."/>
        </authorList>
    </citation>
    <scope>NUCLEOTIDE SEQUENCE [LARGE SCALE GENOMIC DNA]</scope>
    <source>
        <strain evidence="4">R1</strain>
    </source>
</reference>
<feature type="compositionally biased region" description="Polar residues" evidence="1">
    <location>
        <begin position="269"/>
        <end position="281"/>
    </location>
</feature>
<name>E6Z1C0_BARSR</name>
<dbReference type="Proteomes" id="UP000190811">
    <property type="component" value="Chromosome"/>
</dbReference>
<organism evidence="3">
    <name type="scientific">Bartonella schoenbuchensis (strain DSM 13525 / NCTC 13165 / R1)</name>
    <dbReference type="NCBI Taxonomy" id="687861"/>
    <lineage>
        <taxon>Bacteria</taxon>
        <taxon>Pseudomonadati</taxon>
        <taxon>Pseudomonadota</taxon>
        <taxon>Alphaproteobacteria</taxon>
        <taxon>Hyphomicrobiales</taxon>
        <taxon>Bartonellaceae</taxon>
        <taxon>Bartonella</taxon>
    </lineage>
</organism>